<organism evidence="1 2">
    <name type="scientific">Spirosoma aureum</name>
    <dbReference type="NCBI Taxonomy" id="2692134"/>
    <lineage>
        <taxon>Bacteria</taxon>
        <taxon>Pseudomonadati</taxon>
        <taxon>Bacteroidota</taxon>
        <taxon>Cytophagia</taxon>
        <taxon>Cytophagales</taxon>
        <taxon>Cytophagaceae</taxon>
        <taxon>Spirosoma</taxon>
    </lineage>
</organism>
<dbReference type="RefSeq" id="WP_167215516.1">
    <property type="nucleotide sequence ID" value="NZ_CP050063.1"/>
</dbReference>
<protein>
    <submittedName>
        <fullName evidence="1">Uncharacterized protein</fullName>
    </submittedName>
</protein>
<reference evidence="1 2" key="1">
    <citation type="submission" date="2020-03" db="EMBL/GenBank/DDBJ databases">
        <authorList>
            <person name="Kim M.K."/>
        </authorList>
    </citation>
    <scope>NUCLEOTIDE SEQUENCE [LARGE SCALE GENOMIC DNA]</scope>
    <source>
        <strain evidence="1 2">BT328</strain>
    </source>
</reference>
<evidence type="ECO:0000313" key="2">
    <source>
        <dbReference type="Proteomes" id="UP000501802"/>
    </source>
</evidence>
<keyword evidence="2" id="KW-1185">Reference proteome</keyword>
<proteinExistence type="predicted"/>
<dbReference type="KEGG" id="spib:G8759_27185"/>
<dbReference type="Proteomes" id="UP000501802">
    <property type="component" value="Chromosome"/>
</dbReference>
<evidence type="ECO:0000313" key="1">
    <source>
        <dbReference type="EMBL" id="QIP16054.1"/>
    </source>
</evidence>
<name>A0A6G9AUM9_9BACT</name>
<sequence>MQYVSVFTLFALPVAKGFSSLQQATDYLRRANADQDLSPLGIYDAKMGLVIPYMNDGYSLIDTDESLIIRLAQEHIEHIA</sequence>
<dbReference type="EMBL" id="CP050063">
    <property type="protein sequence ID" value="QIP16054.1"/>
    <property type="molecule type" value="Genomic_DNA"/>
</dbReference>
<gene>
    <name evidence="1" type="ORF">G8759_27185</name>
</gene>
<accession>A0A6G9AUM9</accession>
<dbReference type="AlphaFoldDB" id="A0A6G9AUM9"/>